<dbReference type="Proteomes" id="UP000034772">
    <property type="component" value="Unassembled WGS sequence"/>
</dbReference>
<dbReference type="EMBL" id="LCOZ01000025">
    <property type="protein sequence ID" value="KKU87202.1"/>
    <property type="molecule type" value="Genomic_DNA"/>
</dbReference>
<dbReference type="PANTHER" id="PTHR34847">
    <property type="entry name" value="NODULATION PROTEIN U"/>
    <property type="match status" value="1"/>
</dbReference>
<name>A0A0G1TZE9_9BACT</name>
<proteinExistence type="predicted"/>
<feature type="non-terminal residue" evidence="2">
    <location>
        <position position="1"/>
    </location>
</feature>
<evidence type="ECO:0000313" key="3">
    <source>
        <dbReference type="Proteomes" id="UP000034772"/>
    </source>
</evidence>
<protein>
    <submittedName>
        <fullName evidence="2">Carbamoyl transferase</fullName>
    </submittedName>
</protein>
<dbReference type="InterPro" id="IPR031730">
    <property type="entry name" value="Carbam_trans_C"/>
</dbReference>
<dbReference type="InterPro" id="IPR051338">
    <property type="entry name" value="NodU/CmcH_Carbamoyltrnsfr"/>
</dbReference>
<evidence type="ECO:0000313" key="2">
    <source>
        <dbReference type="EMBL" id="KKU87202.1"/>
    </source>
</evidence>
<sequence length="91" mass="10321">KVPKEKKELIPSVVHVDGTCRIQAVTPESNRPYYDLLKAFEKETGVPLFLNTSFNDAGEPIVETPEDALRCFLNTKIDYLVMHDYVISKHG</sequence>
<dbReference type="InterPro" id="IPR038152">
    <property type="entry name" value="Carbam_trans_C_sf"/>
</dbReference>
<dbReference type="PANTHER" id="PTHR34847:SF1">
    <property type="entry name" value="NODULATION PROTEIN U"/>
    <property type="match status" value="1"/>
</dbReference>
<feature type="domain" description="Carbamoyltransferase C-terminal" evidence="1">
    <location>
        <begin position="2"/>
        <end position="89"/>
    </location>
</feature>
<comment type="caution">
    <text evidence="2">The sequence shown here is derived from an EMBL/GenBank/DDBJ whole genome shotgun (WGS) entry which is preliminary data.</text>
</comment>
<organism evidence="2 3">
    <name type="scientific">Candidatus Beckwithbacteria bacterium GW2011_GWC2_47_9</name>
    <dbReference type="NCBI Taxonomy" id="1618373"/>
    <lineage>
        <taxon>Bacteria</taxon>
        <taxon>Candidatus Beckwithiibacteriota</taxon>
    </lineage>
</organism>
<keyword evidence="2" id="KW-0808">Transferase</keyword>
<accession>A0A0G1TZE9</accession>
<evidence type="ECO:0000259" key="1">
    <source>
        <dbReference type="Pfam" id="PF16861"/>
    </source>
</evidence>
<dbReference type="GO" id="GO:0016740">
    <property type="term" value="F:transferase activity"/>
    <property type="evidence" value="ECO:0007669"/>
    <property type="project" value="UniProtKB-KW"/>
</dbReference>
<dbReference type="Pfam" id="PF16861">
    <property type="entry name" value="Carbam_trans_C"/>
    <property type="match status" value="1"/>
</dbReference>
<gene>
    <name evidence="2" type="ORF">UY17_C0025G0001</name>
</gene>
<dbReference type="Gene3D" id="3.90.870.20">
    <property type="entry name" value="Carbamoyltransferase, C-terminal domain"/>
    <property type="match status" value="1"/>
</dbReference>
<dbReference type="AlphaFoldDB" id="A0A0G1TZE9"/>
<reference evidence="2 3" key="1">
    <citation type="journal article" date="2015" name="Nature">
        <title>rRNA introns, odd ribosomes, and small enigmatic genomes across a large radiation of phyla.</title>
        <authorList>
            <person name="Brown C.T."/>
            <person name="Hug L.A."/>
            <person name="Thomas B.C."/>
            <person name="Sharon I."/>
            <person name="Castelle C.J."/>
            <person name="Singh A."/>
            <person name="Wilkins M.J."/>
            <person name="Williams K.H."/>
            <person name="Banfield J.F."/>
        </authorList>
    </citation>
    <scope>NUCLEOTIDE SEQUENCE [LARGE SCALE GENOMIC DNA]</scope>
</reference>